<dbReference type="EMBL" id="FPAB01000008">
    <property type="protein sequence ID" value="SFT13230.1"/>
    <property type="molecule type" value="Genomic_DNA"/>
</dbReference>
<dbReference type="SUPFAM" id="SSF46955">
    <property type="entry name" value="Putative DNA-binding domain"/>
    <property type="match status" value="1"/>
</dbReference>
<evidence type="ECO:0000256" key="2">
    <source>
        <dbReference type="ARBA" id="ARBA00023015"/>
    </source>
</evidence>
<evidence type="ECO:0000256" key="3">
    <source>
        <dbReference type="ARBA" id="ARBA00023125"/>
    </source>
</evidence>
<feature type="region of interest" description="Disordered" evidence="5">
    <location>
        <begin position="152"/>
        <end position="176"/>
    </location>
</feature>
<name>A0A1I6VHU2_9ACTN</name>
<dbReference type="GO" id="GO:0003700">
    <property type="term" value="F:DNA-binding transcription factor activity"/>
    <property type="evidence" value="ECO:0007669"/>
    <property type="project" value="InterPro"/>
</dbReference>
<dbReference type="InterPro" id="IPR000551">
    <property type="entry name" value="MerR-type_HTH_dom"/>
</dbReference>
<keyword evidence="1" id="KW-0678">Repressor</keyword>
<accession>A0A1I6VHU2</accession>
<dbReference type="SMART" id="SM00422">
    <property type="entry name" value="HTH_MERR"/>
    <property type="match status" value="1"/>
</dbReference>
<sequence>MSNTAMGKPVGVSIGQAAALYQVAPSTLRWWEKTGLLPEPPRVNGRRVYDEVALRRIGLAYLCCVTGAMPLAEAAPVTSGQHGRSWRQEVGRHVARLDADLRRLRDARAYLLHLLQCPDEDVAAECSHLEGELADRTPAGDVAAPDLLSAAAARSTRGGRPVRDGKAGPRDETATGQPACRMCGCTLAAPVRGRRRLYCSAACRQRQYRRQRASRERG</sequence>
<reference evidence="8" key="1">
    <citation type="submission" date="2016-10" db="EMBL/GenBank/DDBJ databases">
        <authorList>
            <person name="Varghese N."/>
            <person name="Submissions S."/>
        </authorList>
    </citation>
    <scope>NUCLEOTIDE SEQUENCE [LARGE SCALE GENOMIC DNA]</scope>
    <source>
        <strain evidence="8">CGMCC 4.7047</strain>
    </source>
</reference>
<dbReference type="Proteomes" id="UP000198873">
    <property type="component" value="Unassembled WGS sequence"/>
</dbReference>
<dbReference type="GO" id="GO:0003677">
    <property type="term" value="F:DNA binding"/>
    <property type="evidence" value="ECO:0007669"/>
    <property type="project" value="UniProtKB-KW"/>
</dbReference>
<dbReference type="Pfam" id="PF00376">
    <property type="entry name" value="MerR"/>
    <property type="match status" value="1"/>
</dbReference>
<evidence type="ECO:0000259" key="6">
    <source>
        <dbReference type="PROSITE" id="PS50937"/>
    </source>
</evidence>
<dbReference type="PROSITE" id="PS50937">
    <property type="entry name" value="HTH_MERR_2"/>
    <property type="match status" value="1"/>
</dbReference>
<dbReference type="STRING" id="1176198.SAMN05444716_108106"/>
<evidence type="ECO:0000256" key="4">
    <source>
        <dbReference type="ARBA" id="ARBA00023163"/>
    </source>
</evidence>
<feature type="domain" description="HTH merR-type" evidence="6">
    <location>
        <begin position="13"/>
        <end position="57"/>
    </location>
</feature>
<dbReference type="Gene3D" id="1.10.1660.10">
    <property type="match status" value="1"/>
</dbReference>
<gene>
    <name evidence="7" type="ORF">SAMN05444716_108106</name>
</gene>
<dbReference type="PANTHER" id="PTHR30204:SF69">
    <property type="entry name" value="MERR-FAMILY TRANSCRIPTIONAL REGULATOR"/>
    <property type="match status" value="1"/>
</dbReference>
<evidence type="ECO:0000256" key="1">
    <source>
        <dbReference type="ARBA" id="ARBA00022491"/>
    </source>
</evidence>
<dbReference type="InterPro" id="IPR009061">
    <property type="entry name" value="DNA-bd_dom_put_sf"/>
</dbReference>
<evidence type="ECO:0000256" key="5">
    <source>
        <dbReference type="SAM" id="MobiDB-lite"/>
    </source>
</evidence>
<dbReference type="InterPro" id="IPR047057">
    <property type="entry name" value="MerR_fam"/>
</dbReference>
<organism evidence="7 8">
    <name type="scientific">Streptomyces harbinensis</name>
    <dbReference type="NCBI Taxonomy" id="1176198"/>
    <lineage>
        <taxon>Bacteria</taxon>
        <taxon>Bacillati</taxon>
        <taxon>Actinomycetota</taxon>
        <taxon>Actinomycetes</taxon>
        <taxon>Kitasatosporales</taxon>
        <taxon>Streptomycetaceae</taxon>
        <taxon>Streptomyces</taxon>
    </lineage>
</organism>
<keyword evidence="8" id="KW-1185">Reference proteome</keyword>
<feature type="compositionally biased region" description="Basic and acidic residues" evidence="5">
    <location>
        <begin position="161"/>
        <end position="173"/>
    </location>
</feature>
<dbReference type="AlphaFoldDB" id="A0A1I6VHU2"/>
<evidence type="ECO:0000313" key="7">
    <source>
        <dbReference type="EMBL" id="SFT13230.1"/>
    </source>
</evidence>
<keyword evidence="4" id="KW-0804">Transcription</keyword>
<dbReference type="PANTHER" id="PTHR30204">
    <property type="entry name" value="REDOX-CYCLING DRUG-SENSING TRANSCRIPTIONAL ACTIVATOR SOXR"/>
    <property type="match status" value="1"/>
</dbReference>
<protein>
    <submittedName>
        <fullName evidence="7">DNA-binding transcriptional regulator, MerR family</fullName>
    </submittedName>
</protein>
<keyword evidence="3 7" id="KW-0238">DNA-binding</keyword>
<proteinExistence type="predicted"/>
<keyword evidence="2" id="KW-0805">Transcription regulation</keyword>
<evidence type="ECO:0000313" key="8">
    <source>
        <dbReference type="Proteomes" id="UP000198873"/>
    </source>
</evidence>